<dbReference type="SUPFAM" id="SSF53474">
    <property type="entry name" value="alpha/beta-Hydrolases"/>
    <property type="match status" value="1"/>
</dbReference>
<comment type="similarity">
    <text evidence="1">Belongs to the peptidase S33 family.</text>
</comment>
<dbReference type="InterPro" id="IPR051601">
    <property type="entry name" value="Serine_prot/Carboxylest_S33"/>
</dbReference>
<dbReference type="Pfam" id="PF08386">
    <property type="entry name" value="Abhydrolase_4"/>
    <property type="match status" value="1"/>
</dbReference>
<reference evidence="7" key="1">
    <citation type="submission" date="2022-07" db="EMBL/GenBank/DDBJ databases">
        <title>Fungi with potential for degradation of polypropylene.</title>
        <authorList>
            <person name="Gostincar C."/>
        </authorList>
    </citation>
    <scope>NUCLEOTIDE SEQUENCE</scope>
    <source>
        <strain evidence="7">EXF-13308</strain>
    </source>
</reference>
<feature type="compositionally biased region" description="Pro residues" evidence="3">
    <location>
        <begin position="51"/>
        <end position="60"/>
    </location>
</feature>
<dbReference type="Gene3D" id="3.40.50.1820">
    <property type="entry name" value="alpha/beta hydrolase"/>
    <property type="match status" value="1"/>
</dbReference>
<evidence type="ECO:0000256" key="1">
    <source>
        <dbReference type="ARBA" id="ARBA00010088"/>
    </source>
</evidence>
<sequence length="606" mass="66772">MEEKTGLLEQPRPRAGKFRWRLPAALVLSFVALTALPIPIPHRLGGGEPAEPIPSPPTAPPESDELAWRDISPSRTLKWHPCYEGEYECARLDVPMDWIDPTDEQRVVLAVIRLAAVNKDDYRGPVFFNPGGPGGSGIWALRDHGKFIQTIVGDNHDVITFDPRGIGASVPRIECWDSIQQRHVWDLQDVGVIDSHPGVLYDAYARAGAESQVCEKALNSSGILHHSSTASHARDMLEILHQLGEEKLKYWGFSYGTVLGGTFAGLYPDKIDRLVSDGNVDYKEWYHAEHINFIRDADKIMNAFYDLCHRAGPDECALYEPSPSAIRERVEGLLEKLRKYPVLVPAGDDGPEVPELVTYSKVKKYISTTLYRPHYFFKPFAEVALALEKGDGRPFYDHLLAGSPPFSSLCAAETVPPTVPLTGLDEGTEDAFPGIMCADGDGSNHTVENFEDYARRLREISTSAGATNVLFRIACVGRTIRPKWRFAGPFEGNTSFPILFVANMADNVTPLVSARNNSAGFGNSVVMIQNSYGHTTLSSPSTCTAQRIRAYFQNGTVPEPDTECEPDALPFGLPAPGVKTLDGGELSVAIHELSRRATWVVRKGVF</sequence>
<keyword evidence="4" id="KW-0812">Transmembrane</keyword>
<dbReference type="GO" id="GO:0016787">
    <property type="term" value="F:hydrolase activity"/>
    <property type="evidence" value="ECO:0007669"/>
    <property type="project" value="UniProtKB-KW"/>
</dbReference>
<dbReference type="EMBL" id="JANBVO010000039">
    <property type="protein sequence ID" value="KAJ9136587.1"/>
    <property type="molecule type" value="Genomic_DNA"/>
</dbReference>
<accession>A0AA38R6F9</accession>
<evidence type="ECO:0000313" key="7">
    <source>
        <dbReference type="EMBL" id="KAJ9136587.1"/>
    </source>
</evidence>
<keyword evidence="2 7" id="KW-0378">Hydrolase</keyword>
<proteinExistence type="inferred from homology"/>
<feature type="domain" description="Peptidase S33 tripeptidyl aminopeptidase-like C-terminal" evidence="6">
    <location>
        <begin position="473"/>
        <end position="564"/>
    </location>
</feature>
<organism evidence="7 8">
    <name type="scientific">Pleurostoma richardsiae</name>
    <dbReference type="NCBI Taxonomy" id="41990"/>
    <lineage>
        <taxon>Eukaryota</taxon>
        <taxon>Fungi</taxon>
        <taxon>Dikarya</taxon>
        <taxon>Ascomycota</taxon>
        <taxon>Pezizomycotina</taxon>
        <taxon>Sordariomycetes</taxon>
        <taxon>Sordariomycetidae</taxon>
        <taxon>Calosphaeriales</taxon>
        <taxon>Pleurostomataceae</taxon>
        <taxon>Pleurostoma</taxon>
    </lineage>
</organism>
<evidence type="ECO:0000256" key="4">
    <source>
        <dbReference type="SAM" id="Phobius"/>
    </source>
</evidence>
<dbReference type="InterPro" id="IPR029058">
    <property type="entry name" value="AB_hydrolase_fold"/>
</dbReference>
<feature type="domain" description="AB hydrolase-1" evidence="5">
    <location>
        <begin position="125"/>
        <end position="302"/>
    </location>
</feature>
<protein>
    <submittedName>
        <fullName evidence="7">Alpha beta hydrolase fold family</fullName>
    </submittedName>
</protein>
<keyword evidence="4" id="KW-0472">Membrane</keyword>
<feature type="transmembrane region" description="Helical" evidence="4">
    <location>
        <begin position="20"/>
        <end position="40"/>
    </location>
</feature>
<dbReference type="Proteomes" id="UP001174694">
    <property type="component" value="Unassembled WGS sequence"/>
</dbReference>
<keyword evidence="4" id="KW-1133">Transmembrane helix</keyword>
<evidence type="ECO:0000256" key="3">
    <source>
        <dbReference type="SAM" id="MobiDB-lite"/>
    </source>
</evidence>
<evidence type="ECO:0000313" key="8">
    <source>
        <dbReference type="Proteomes" id="UP001174694"/>
    </source>
</evidence>
<dbReference type="InterPro" id="IPR000073">
    <property type="entry name" value="AB_hydrolase_1"/>
</dbReference>
<feature type="region of interest" description="Disordered" evidence="3">
    <location>
        <begin position="46"/>
        <end position="65"/>
    </location>
</feature>
<comment type="caution">
    <text evidence="7">The sequence shown here is derived from an EMBL/GenBank/DDBJ whole genome shotgun (WGS) entry which is preliminary data.</text>
</comment>
<evidence type="ECO:0000256" key="2">
    <source>
        <dbReference type="ARBA" id="ARBA00022801"/>
    </source>
</evidence>
<dbReference type="PANTHER" id="PTHR43248:SF25">
    <property type="entry name" value="AB HYDROLASE-1 DOMAIN-CONTAINING PROTEIN-RELATED"/>
    <property type="match status" value="1"/>
</dbReference>
<dbReference type="PANTHER" id="PTHR43248">
    <property type="entry name" value="2-SUCCINYL-6-HYDROXY-2,4-CYCLOHEXADIENE-1-CARBOXYLATE SYNTHASE"/>
    <property type="match status" value="1"/>
</dbReference>
<dbReference type="Pfam" id="PF00561">
    <property type="entry name" value="Abhydrolase_1"/>
    <property type="match status" value="1"/>
</dbReference>
<dbReference type="AlphaFoldDB" id="A0AA38R6F9"/>
<dbReference type="InterPro" id="IPR013595">
    <property type="entry name" value="Pept_S33_TAP-like_C"/>
</dbReference>
<evidence type="ECO:0000259" key="5">
    <source>
        <dbReference type="Pfam" id="PF00561"/>
    </source>
</evidence>
<name>A0AA38R6F9_9PEZI</name>
<gene>
    <name evidence="7" type="ORF">NKR23_g9796</name>
</gene>
<keyword evidence="8" id="KW-1185">Reference proteome</keyword>
<evidence type="ECO:0000259" key="6">
    <source>
        <dbReference type="Pfam" id="PF08386"/>
    </source>
</evidence>